<reference evidence="1" key="1">
    <citation type="journal article" date="2020" name="Fungal Divers.">
        <title>Resolving the Mortierellaceae phylogeny through synthesis of multi-gene phylogenetics and phylogenomics.</title>
        <authorList>
            <person name="Vandepol N."/>
            <person name="Liber J."/>
            <person name="Desiro A."/>
            <person name="Na H."/>
            <person name="Kennedy M."/>
            <person name="Barry K."/>
            <person name="Grigoriev I.V."/>
            <person name="Miller A.N."/>
            <person name="O'Donnell K."/>
            <person name="Stajich J.E."/>
            <person name="Bonito G."/>
        </authorList>
    </citation>
    <scope>NUCLEOTIDE SEQUENCE</scope>
    <source>
        <strain evidence="1">NRRL 6426</strain>
    </source>
</reference>
<sequence>MSFLVKLCIHKLIIDGRTLSTIVKVCRSLERFYFDLQEGDSHEMVDLLIKGTTSLKTCEGKGHVVLVEDLIDSAEWTCVGLEKLDNEVFGVPRPMRDQEKLLDKLWSLDPVWFKVTTDGATTIGKLQDIDPEQARQRLRQLGHKLTSNEAEALEQRRASHTILRKVYQRLGYRKRKQLRQLGFISEPDRPIGGCDRFDGLEFDLMCSLGGQDALEHLMEIYFSQPKARYRQIGL</sequence>
<dbReference type="AlphaFoldDB" id="A0A9P5RZM6"/>
<protein>
    <submittedName>
        <fullName evidence="1">Uncharacterized protein</fullName>
    </submittedName>
</protein>
<organism evidence="1 2">
    <name type="scientific">Linnemannia schmuckeri</name>
    <dbReference type="NCBI Taxonomy" id="64567"/>
    <lineage>
        <taxon>Eukaryota</taxon>
        <taxon>Fungi</taxon>
        <taxon>Fungi incertae sedis</taxon>
        <taxon>Mucoromycota</taxon>
        <taxon>Mortierellomycotina</taxon>
        <taxon>Mortierellomycetes</taxon>
        <taxon>Mortierellales</taxon>
        <taxon>Mortierellaceae</taxon>
        <taxon>Linnemannia</taxon>
    </lineage>
</organism>
<dbReference type="OrthoDB" id="2446972at2759"/>
<gene>
    <name evidence="1" type="ORF">BG015_006859</name>
</gene>
<evidence type="ECO:0000313" key="2">
    <source>
        <dbReference type="Proteomes" id="UP000748756"/>
    </source>
</evidence>
<dbReference type="EMBL" id="JAAAUQ010000335">
    <property type="protein sequence ID" value="KAF9151293.1"/>
    <property type="molecule type" value="Genomic_DNA"/>
</dbReference>
<accession>A0A9P5RZM6</accession>
<evidence type="ECO:0000313" key="1">
    <source>
        <dbReference type="EMBL" id="KAF9151293.1"/>
    </source>
</evidence>
<name>A0A9P5RZM6_9FUNG</name>
<proteinExistence type="predicted"/>
<keyword evidence="2" id="KW-1185">Reference proteome</keyword>
<comment type="caution">
    <text evidence="1">The sequence shown here is derived from an EMBL/GenBank/DDBJ whole genome shotgun (WGS) entry which is preliminary data.</text>
</comment>
<dbReference type="Proteomes" id="UP000748756">
    <property type="component" value="Unassembled WGS sequence"/>
</dbReference>